<feature type="region of interest" description="Disordered" evidence="1">
    <location>
        <begin position="215"/>
        <end position="245"/>
    </location>
</feature>
<name>A0A9Y4MW35_9TELE</name>
<feature type="compositionally biased region" description="Acidic residues" evidence="1">
    <location>
        <begin position="229"/>
        <end position="239"/>
    </location>
</feature>
<evidence type="ECO:0000313" key="3">
    <source>
        <dbReference type="RefSeq" id="XP_008277677.1"/>
    </source>
</evidence>
<dbReference type="RefSeq" id="XP_008277677.1">
    <property type="nucleotide sequence ID" value="XM_008279455.1"/>
</dbReference>
<feature type="region of interest" description="Disordered" evidence="1">
    <location>
        <begin position="42"/>
        <end position="154"/>
    </location>
</feature>
<feature type="non-terminal residue" evidence="3">
    <location>
        <position position="1"/>
    </location>
</feature>
<reference evidence="3" key="1">
    <citation type="submission" date="2025-08" db="UniProtKB">
        <authorList>
            <consortium name="RefSeq"/>
        </authorList>
    </citation>
    <scope>IDENTIFICATION</scope>
</reference>
<proteinExistence type="predicted"/>
<dbReference type="GeneID" id="103355601"/>
<gene>
    <name evidence="3" type="primary">LOC103355601</name>
</gene>
<evidence type="ECO:0000256" key="1">
    <source>
        <dbReference type="SAM" id="MobiDB-lite"/>
    </source>
</evidence>
<feature type="compositionally biased region" description="Polar residues" evidence="1">
    <location>
        <begin position="118"/>
        <end position="147"/>
    </location>
</feature>
<organism evidence="2 3">
    <name type="scientific">Stegastes partitus</name>
    <name type="common">bicolor damselfish</name>
    <dbReference type="NCBI Taxonomy" id="144197"/>
    <lineage>
        <taxon>Eukaryota</taxon>
        <taxon>Metazoa</taxon>
        <taxon>Chordata</taxon>
        <taxon>Craniata</taxon>
        <taxon>Vertebrata</taxon>
        <taxon>Euteleostomi</taxon>
        <taxon>Actinopterygii</taxon>
        <taxon>Neopterygii</taxon>
        <taxon>Teleostei</taxon>
        <taxon>Neoteleostei</taxon>
        <taxon>Acanthomorphata</taxon>
        <taxon>Ovalentaria</taxon>
        <taxon>Pomacentridae</taxon>
        <taxon>Stegastes</taxon>
    </lineage>
</organism>
<evidence type="ECO:0000313" key="2">
    <source>
        <dbReference type="Proteomes" id="UP000694891"/>
    </source>
</evidence>
<protein>
    <submittedName>
        <fullName evidence="3">Uncharacterized protein</fullName>
    </submittedName>
</protein>
<dbReference type="AlphaFoldDB" id="A0A9Y4MW35"/>
<accession>A0A9Y4MW35</accession>
<keyword evidence="2" id="KW-1185">Reference proteome</keyword>
<feature type="compositionally biased region" description="Low complexity" evidence="1">
    <location>
        <begin position="80"/>
        <end position="117"/>
    </location>
</feature>
<sequence length="245" mass="26030">LTSFFLSVCVSQASIHHFENVLVVEPLSTPLSSLLNIWPTGPSAGKKRSSLSLSDESDEESATESNGGNTGGGYQVQTGSNLVSSSSSSSSSSSVLVTLSPKPESSPSLSSKQPLDSFKSQLKGQIPTGTHSSAGLKHSLNTDGSTGEDTKADEMEKEVVGGCQDVNLLTLTFGRHEEDQEEEDISHHNIPKEELEHNFSSEECSSTLVLLSQTSDSKEVATETVSLGVDEDEEEEDIDSGYMGR</sequence>
<dbReference type="Proteomes" id="UP000694891">
    <property type="component" value="Unplaced"/>
</dbReference>